<dbReference type="PANTHER" id="PTHR19856:SF0">
    <property type="entry name" value="WD REPEAT-CONTAINING PROTEIN 1"/>
    <property type="match status" value="1"/>
</dbReference>
<name>A0A5C3QHA3_9AGAR</name>
<evidence type="ECO:0000256" key="3">
    <source>
        <dbReference type="ARBA" id="ARBA00038366"/>
    </source>
</evidence>
<dbReference type="Pfam" id="PF00400">
    <property type="entry name" value="WD40"/>
    <property type="match status" value="5"/>
</dbReference>
<dbReference type="InterPro" id="IPR036322">
    <property type="entry name" value="WD40_repeat_dom_sf"/>
</dbReference>
<keyword evidence="6" id="KW-1185">Reference proteome</keyword>
<dbReference type="GO" id="GO:0030864">
    <property type="term" value="C:cortical actin cytoskeleton"/>
    <property type="evidence" value="ECO:0007669"/>
    <property type="project" value="TreeGrafter"/>
</dbReference>
<feature type="repeat" description="WD" evidence="4">
    <location>
        <begin position="183"/>
        <end position="224"/>
    </location>
</feature>
<dbReference type="InterPro" id="IPR019775">
    <property type="entry name" value="WD40_repeat_CS"/>
</dbReference>
<dbReference type="InterPro" id="IPR020472">
    <property type="entry name" value="WD40_PAC1"/>
</dbReference>
<dbReference type="GO" id="GO:0030042">
    <property type="term" value="P:actin filament depolymerization"/>
    <property type="evidence" value="ECO:0007669"/>
    <property type="project" value="TreeGrafter"/>
</dbReference>
<feature type="repeat" description="WD" evidence="4">
    <location>
        <begin position="523"/>
        <end position="557"/>
    </location>
</feature>
<dbReference type="FunFam" id="2.130.10.10:FF:000167">
    <property type="entry name" value="Actin-interacting protein 1"/>
    <property type="match status" value="1"/>
</dbReference>
<evidence type="ECO:0000256" key="1">
    <source>
        <dbReference type="ARBA" id="ARBA00022574"/>
    </source>
</evidence>
<feature type="repeat" description="WD" evidence="4">
    <location>
        <begin position="589"/>
        <end position="606"/>
    </location>
</feature>
<accession>A0A5C3QHA3</accession>
<dbReference type="PRINTS" id="PR00320">
    <property type="entry name" value="GPROTEINBRPT"/>
</dbReference>
<organism evidence="5 6">
    <name type="scientific">Pterulicium gracile</name>
    <dbReference type="NCBI Taxonomy" id="1884261"/>
    <lineage>
        <taxon>Eukaryota</taxon>
        <taxon>Fungi</taxon>
        <taxon>Dikarya</taxon>
        <taxon>Basidiomycota</taxon>
        <taxon>Agaricomycotina</taxon>
        <taxon>Agaricomycetes</taxon>
        <taxon>Agaricomycetidae</taxon>
        <taxon>Agaricales</taxon>
        <taxon>Pleurotineae</taxon>
        <taxon>Pterulaceae</taxon>
        <taxon>Pterulicium</taxon>
    </lineage>
</organism>
<evidence type="ECO:0000256" key="2">
    <source>
        <dbReference type="ARBA" id="ARBA00022737"/>
    </source>
</evidence>
<keyword evidence="2" id="KW-0677">Repeat</keyword>
<evidence type="ECO:0000313" key="5">
    <source>
        <dbReference type="EMBL" id="TFL01445.1"/>
    </source>
</evidence>
<keyword evidence="1 4" id="KW-0853">WD repeat</keyword>
<protein>
    <submittedName>
        <fullName evidence="5">WD40-repeat-containing domain protein</fullName>
    </submittedName>
</protein>
<evidence type="ECO:0000256" key="4">
    <source>
        <dbReference type="PROSITE-ProRule" id="PRU00221"/>
    </source>
</evidence>
<dbReference type="PROSITE" id="PS50294">
    <property type="entry name" value="WD_REPEATS_REGION"/>
    <property type="match status" value="3"/>
</dbReference>
<dbReference type="STRING" id="1884261.A0A5C3QHA3"/>
<proteinExistence type="inferred from homology"/>
<dbReference type="Gene3D" id="2.130.10.10">
    <property type="entry name" value="YVTN repeat-like/Quinoprotein amine dehydrogenase"/>
    <property type="match status" value="2"/>
</dbReference>
<feature type="repeat" description="WD" evidence="4">
    <location>
        <begin position="480"/>
        <end position="521"/>
    </location>
</feature>
<reference evidence="5 6" key="1">
    <citation type="journal article" date="2019" name="Nat. Ecol. Evol.">
        <title>Megaphylogeny resolves global patterns of mushroom evolution.</title>
        <authorList>
            <person name="Varga T."/>
            <person name="Krizsan K."/>
            <person name="Foldi C."/>
            <person name="Dima B."/>
            <person name="Sanchez-Garcia M."/>
            <person name="Sanchez-Ramirez S."/>
            <person name="Szollosi G.J."/>
            <person name="Szarkandi J.G."/>
            <person name="Papp V."/>
            <person name="Albert L."/>
            <person name="Andreopoulos W."/>
            <person name="Angelini C."/>
            <person name="Antonin V."/>
            <person name="Barry K.W."/>
            <person name="Bougher N.L."/>
            <person name="Buchanan P."/>
            <person name="Buyck B."/>
            <person name="Bense V."/>
            <person name="Catcheside P."/>
            <person name="Chovatia M."/>
            <person name="Cooper J."/>
            <person name="Damon W."/>
            <person name="Desjardin D."/>
            <person name="Finy P."/>
            <person name="Geml J."/>
            <person name="Haridas S."/>
            <person name="Hughes K."/>
            <person name="Justo A."/>
            <person name="Karasinski D."/>
            <person name="Kautmanova I."/>
            <person name="Kiss B."/>
            <person name="Kocsube S."/>
            <person name="Kotiranta H."/>
            <person name="LaButti K.M."/>
            <person name="Lechner B.E."/>
            <person name="Liimatainen K."/>
            <person name="Lipzen A."/>
            <person name="Lukacs Z."/>
            <person name="Mihaltcheva S."/>
            <person name="Morgado L.N."/>
            <person name="Niskanen T."/>
            <person name="Noordeloos M.E."/>
            <person name="Ohm R.A."/>
            <person name="Ortiz-Santana B."/>
            <person name="Ovrebo C."/>
            <person name="Racz N."/>
            <person name="Riley R."/>
            <person name="Savchenko A."/>
            <person name="Shiryaev A."/>
            <person name="Soop K."/>
            <person name="Spirin V."/>
            <person name="Szebenyi C."/>
            <person name="Tomsovsky M."/>
            <person name="Tulloss R.E."/>
            <person name="Uehling J."/>
            <person name="Grigoriev I.V."/>
            <person name="Vagvolgyi C."/>
            <person name="Papp T."/>
            <person name="Martin F.M."/>
            <person name="Miettinen O."/>
            <person name="Hibbett D.S."/>
            <person name="Nagy L.G."/>
        </authorList>
    </citation>
    <scope>NUCLEOTIDE SEQUENCE [LARGE SCALE GENOMIC DNA]</scope>
    <source>
        <strain evidence="5 6">CBS 309.79</strain>
    </source>
</reference>
<dbReference type="OrthoDB" id="2306at2759"/>
<dbReference type="PANTHER" id="PTHR19856">
    <property type="entry name" value="WD-REPEATCONTAINING PROTEIN WDR1"/>
    <property type="match status" value="1"/>
</dbReference>
<dbReference type="FunFam" id="2.130.10.10:FF:000102">
    <property type="entry name" value="Actin-interacting protein 1"/>
    <property type="match status" value="1"/>
</dbReference>
<gene>
    <name evidence="5" type="ORF">BDV98DRAFT_507859</name>
</gene>
<dbReference type="EMBL" id="ML178825">
    <property type="protein sequence ID" value="TFL01445.1"/>
    <property type="molecule type" value="Genomic_DNA"/>
</dbReference>
<dbReference type="AlphaFoldDB" id="A0A5C3QHA3"/>
<dbReference type="SUPFAM" id="SSF50978">
    <property type="entry name" value="WD40 repeat-like"/>
    <property type="match status" value="2"/>
</dbReference>
<dbReference type="PROSITE" id="PS50082">
    <property type="entry name" value="WD_REPEATS_2"/>
    <property type="match status" value="6"/>
</dbReference>
<comment type="similarity">
    <text evidence="3">Belongs to the WD repeat AIP1 family.</text>
</comment>
<dbReference type="GO" id="GO:0051015">
    <property type="term" value="F:actin filament binding"/>
    <property type="evidence" value="ECO:0007669"/>
    <property type="project" value="TreeGrafter"/>
</dbReference>
<dbReference type="InterPro" id="IPR001680">
    <property type="entry name" value="WD40_rpt"/>
</dbReference>
<dbReference type="CDD" id="cd00200">
    <property type="entry name" value="WD40"/>
    <property type="match status" value="1"/>
</dbReference>
<dbReference type="PROSITE" id="PS00678">
    <property type="entry name" value="WD_REPEATS_1"/>
    <property type="match status" value="2"/>
</dbReference>
<feature type="repeat" description="WD" evidence="4">
    <location>
        <begin position="52"/>
        <end position="85"/>
    </location>
</feature>
<dbReference type="Proteomes" id="UP000305067">
    <property type="component" value="Unassembled WGS sequence"/>
</dbReference>
<dbReference type="SMART" id="SM00320">
    <property type="entry name" value="WD40"/>
    <property type="match status" value="8"/>
</dbReference>
<feature type="repeat" description="WD" evidence="4">
    <location>
        <begin position="227"/>
        <end position="268"/>
    </location>
</feature>
<dbReference type="InterPro" id="IPR015943">
    <property type="entry name" value="WD40/YVTN_repeat-like_dom_sf"/>
</dbReference>
<evidence type="ECO:0000313" key="6">
    <source>
        <dbReference type="Proteomes" id="UP000305067"/>
    </source>
</evidence>
<sequence length="606" mass="63771">MSFKSLAVYPPTPVTARGTATKLSASKGKITYGNGRIAVLHDINNPGLSTAYAGHTQNVTVAKISPTGYYCASADAHGTVRVWDLVGEDQTLKGEYRAIAGRINDLEWDGESKRIIAVGDGREKFGHAFMMDTGTSTGEIIGHTKVINAVAIRHQRPFRAATAGDDTQIVFHTGVPFKYEKTIKNHTKFVQDVRYAPSGDHFASVGSDSKIFLYDGKTGETIGDFGGEGHKGSIMACSWSPDSKTLVTSAADCTVKLWDVETRTAVTSYSLGSGIHHQQVGAVWSGEADIVSLSMSGDLNVFDKRVADKPGRVIKGPQKPITSTALPSSSTFLAGTADGRVVAYSVAGDELSEARHVAGDGHTNYVSGLASAGEAGKAWSIGYDDRVREVTGSAETSAPPSTSSQPRSVAAVADGTVFVVELGWGVEVFQGGKKVGELKTKYTPGSVAAVGGVVAVGGEDDTKVHLYDWTGSELKETGVLEGNRSAVSAVAVSPDGKMIAAGETSGKIFLFDVAEKKLITSRWSFHSGRINALSFTSDSKHLASASLDTNVYIWSVEKQMRNIAIKGAAPGGVNAVTWLGEGGGGKQRLASAGADACVRVWDITFH</sequence>